<dbReference type="GO" id="GO:0052689">
    <property type="term" value="F:carboxylic ester hydrolase activity"/>
    <property type="evidence" value="ECO:0007669"/>
    <property type="project" value="TreeGrafter"/>
</dbReference>
<dbReference type="InterPro" id="IPR013094">
    <property type="entry name" value="AB_hydrolase_3"/>
</dbReference>
<dbReference type="GO" id="GO:0009860">
    <property type="term" value="P:pollen tube growth"/>
    <property type="evidence" value="ECO:0007669"/>
    <property type="project" value="TreeGrafter"/>
</dbReference>
<proteinExistence type="inferred from homology"/>
<evidence type="ECO:0000256" key="2">
    <source>
        <dbReference type="ARBA" id="ARBA00022801"/>
    </source>
</evidence>
<evidence type="ECO:0000313" key="3">
    <source>
        <dbReference type="EMBL" id="KAE9604580.1"/>
    </source>
</evidence>
<keyword evidence="2" id="KW-0378">Hydrolase</keyword>
<gene>
    <name evidence="3" type="ORF">Lalb_Chr11g0073331</name>
</gene>
<protein>
    <submittedName>
        <fullName evidence="3">Putative carboxylesterase</fullName>
    </submittedName>
</protein>
<sequence>MSIPWKIKLIFSLLKPIRNLCFSSNFTINRPLLNFFDRKTRPSPPFSDDVIVDPSRNLWFRVFNPSATGNAGSDNQPLPVIIYFHGGGFVTGSPDSATFHSLAHRFSQHLRSVVVSVNYRLAPEHRFPSQYDDGFDAVKFLDSSVGILPPTADFSRCFLAGDSAGGNLAHHVAVRASGFEFQRVKLRGVISLQPFFGGEERTESEIRIGNSAPGLTVKDADWYWKAFLPNGSNRDHPAVNVFGPESVDISGLELGKSIVIVGGLDPVQDWQKRYCEGLRKAGKEVRLLEYPNAFHAFYIFPELPECSMMMNEIKDFMKIN</sequence>
<organism evidence="3 4">
    <name type="scientific">Lupinus albus</name>
    <name type="common">White lupine</name>
    <name type="synonym">Lupinus termis</name>
    <dbReference type="NCBI Taxonomy" id="3870"/>
    <lineage>
        <taxon>Eukaryota</taxon>
        <taxon>Viridiplantae</taxon>
        <taxon>Streptophyta</taxon>
        <taxon>Embryophyta</taxon>
        <taxon>Tracheophyta</taxon>
        <taxon>Spermatophyta</taxon>
        <taxon>Magnoliopsida</taxon>
        <taxon>eudicotyledons</taxon>
        <taxon>Gunneridae</taxon>
        <taxon>Pentapetalae</taxon>
        <taxon>rosids</taxon>
        <taxon>fabids</taxon>
        <taxon>Fabales</taxon>
        <taxon>Fabaceae</taxon>
        <taxon>Papilionoideae</taxon>
        <taxon>50 kb inversion clade</taxon>
        <taxon>genistoids sensu lato</taxon>
        <taxon>core genistoids</taxon>
        <taxon>Genisteae</taxon>
        <taxon>Lupinus</taxon>
    </lineage>
</organism>
<dbReference type="EMBL" id="WOCE01000011">
    <property type="protein sequence ID" value="KAE9604580.1"/>
    <property type="molecule type" value="Genomic_DNA"/>
</dbReference>
<dbReference type="Proteomes" id="UP000447434">
    <property type="component" value="Chromosome 11"/>
</dbReference>
<dbReference type="InterPro" id="IPR029058">
    <property type="entry name" value="AB_hydrolase_fold"/>
</dbReference>
<comment type="caution">
    <text evidence="3">The sequence shown here is derived from an EMBL/GenBank/DDBJ whole genome shotgun (WGS) entry which is preliminary data.</text>
</comment>
<dbReference type="Pfam" id="PF07859">
    <property type="entry name" value="Abhydrolase_3"/>
    <property type="match status" value="1"/>
</dbReference>
<evidence type="ECO:0000256" key="1">
    <source>
        <dbReference type="ARBA" id="ARBA00010515"/>
    </source>
</evidence>
<dbReference type="AlphaFoldDB" id="A0A6A4PSW7"/>
<evidence type="ECO:0000313" key="4">
    <source>
        <dbReference type="Proteomes" id="UP000447434"/>
    </source>
</evidence>
<dbReference type="PROSITE" id="PS01173">
    <property type="entry name" value="LIPASE_GDXG_HIS"/>
    <property type="match status" value="1"/>
</dbReference>
<comment type="similarity">
    <text evidence="1">Belongs to the 'GDXG' lipolytic enzyme family.</text>
</comment>
<name>A0A6A4PSW7_LUPAL</name>
<dbReference type="OrthoDB" id="408631at2759"/>
<dbReference type="InterPro" id="IPR002168">
    <property type="entry name" value="Lipase_GDXG_HIS_AS"/>
</dbReference>
<reference evidence="4" key="1">
    <citation type="journal article" date="2020" name="Nat. Commun.">
        <title>Genome sequence of the cluster root forming white lupin.</title>
        <authorList>
            <person name="Hufnagel B."/>
            <person name="Marques A."/>
            <person name="Soriano A."/>
            <person name="Marques L."/>
            <person name="Divol F."/>
            <person name="Doumas P."/>
            <person name="Sallet E."/>
            <person name="Mancinotti D."/>
            <person name="Carrere S."/>
            <person name="Marande W."/>
            <person name="Arribat S."/>
            <person name="Keller J."/>
            <person name="Huneau C."/>
            <person name="Blein T."/>
            <person name="Aime D."/>
            <person name="Laguerre M."/>
            <person name="Taylor J."/>
            <person name="Schubert V."/>
            <person name="Nelson M."/>
            <person name="Geu-Flores F."/>
            <person name="Crespi M."/>
            <person name="Gallardo-Guerrero K."/>
            <person name="Delaux P.-M."/>
            <person name="Salse J."/>
            <person name="Berges H."/>
            <person name="Guyot R."/>
            <person name="Gouzy J."/>
            <person name="Peret B."/>
        </authorList>
    </citation>
    <scope>NUCLEOTIDE SEQUENCE [LARGE SCALE GENOMIC DNA]</scope>
    <source>
        <strain evidence="4">cv. Amiga</strain>
    </source>
</reference>
<dbReference type="SUPFAM" id="SSF53474">
    <property type="entry name" value="alpha/beta-Hydrolases"/>
    <property type="match status" value="1"/>
</dbReference>
<dbReference type="InterPro" id="IPR050466">
    <property type="entry name" value="Carboxylest/Gibb_receptor"/>
</dbReference>
<keyword evidence="4" id="KW-1185">Reference proteome</keyword>
<accession>A0A6A4PSW7</accession>
<dbReference type="PANTHER" id="PTHR23024:SF24">
    <property type="entry name" value="ALPHA_BETA HYDROLASE FOLD-3 DOMAIN-CONTAINING PROTEIN"/>
    <property type="match status" value="1"/>
</dbReference>
<dbReference type="Gene3D" id="3.40.50.1820">
    <property type="entry name" value="alpha/beta hydrolase"/>
    <property type="match status" value="1"/>
</dbReference>
<dbReference type="PANTHER" id="PTHR23024">
    <property type="entry name" value="ARYLACETAMIDE DEACETYLASE"/>
    <property type="match status" value="1"/>
</dbReference>